<dbReference type="InterPro" id="IPR016160">
    <property type="entry name" value="Ald_DH_CS_CYS"/>
</dbReference>
<dbReference type="UniPathway" id="UPA00261">
    <property type="reaction ID" value="UER00374"/>
</dbReference>
<dbReference type="AlphaFoldDB" id="A0A1D2NGW8"/>
<comment type="caution">
    <text evidence="12">The sequence shown here is derived from an EMBL/GenBank/DDBJ whole genome shotgun (WGS) entry which is preliminary data.</text>
</comment>
<dbReference type="PROSITE" id="PS00070">
    <property type="entry name" value="ALDEHYDE_DEHYDR_CYS"/>
    <property type="match status" value="1"/>
</dbReference>
<evidence type="ECO:0000259" key="11">
    <source>
        <dbReference type="Pfam" id="PF00171"/>
    </source>
</evidence>
<dbReference type="PROSITE" id="PS00687">
    <property type="entry name" value="ALDEHYDE_DEHYDR_GLU"/>
    <property type="match status" value="1"/>
</dbReference>
<evidence type="ECO:0000256" key="2">
    <source>
        <dbReference type="ARBA" id="ARBA00009986"/>
    </source>
</evidence>
<dbReference type="InterPro" id="IPR029510">
    <property type="entry name" value="Ald_DH_CS_GLU"/>
</dbReference>
<evidence type="ECO:0000256" key="8">
    <source>
        <dbReference type="RuleBase" id="RU003345"/>
    </source>
</evidence>
<evidence type="ECO:0000256" key="1">
    <source>
        <dbReference type="ARBA" id="ARBA00004786"/>
    </source>
</evidence>
<dbReference type="OMA" id="FAGIHFT"/>
<feature type="active site" evidence="7">
    <location>
        <position position="326"/>
    </location>
</feature>
<dbReference type="GO" id="GO:0003842">
    <property type="term" value="F:L-glutamate gamma-semialdehyde dehydrogenase activity"/>
    <property type="evidence" value="ECO:0007669"/>
    <property type="project" value="UniProtKB-UniRule"/>
</dbReference>
<evidence type="ECO:0000256" key="6">
    <source>
        <dbReference type="ARBA" id="ARBA00048142"/>
    </source>
</evidence>
<dbReference type="STRING" id="48709.A0A1D2NGW8"/>
<evidence type="ECO:0000313" key="12">
    <source>
        <dbReference type="EMBL" id="ODN04345.1"/>
    </source>
</evidence>
<accession>A0A1D2NGW8</accession>
<dbReference type="PANTHER" id="PTHR42862">
    <property type="entry name" value="DELTA-1-PYRROLINE-5-CARBOXYLATE DEHYDROGENASE 1, ISOFORM A-RELATED"/>
    <property type="match status" value="1"/>
</dbReference>
<dbReference type="GO" id="GO:0005759">
    <property type="term" value="C:mitochondrial matrix"/>
    <property type="evidence" value="ECO:0007669"/>
    <property type="project" value="TreeGrafter"/>
</dbReference>
<feature type="domain" description="Aldehyde dehydrogenase" evidence="11">
    <location>
        <begin position="94"/>
        <end position="551"/>
    </location>
</feature>
<dbReference type="Proteomes" id="UP000094527">
    <property type="component" value="Unassembled WGS sequence"/>
</dbReference>
<name>A0A1D2NGW8_ORCCI</name>
<evidence type="ECO:0000256" key="3">
    <source>
        <dbReference type="ARBA" id="ARBA00023002"/>
    </source>
</evidence>
<evidence type="ECO:0000256" key="4">
    <source>
        <dbReference type="ARBA" id="ARBA00023027"/>
    </source>
</evidence>
<comment type="pathway">
    <text evidence="1 9">Amino-acid degradation; L-proline degradation into L-glutamate; L-glutamate from L-proline: step 2/2.</text>
</comment>
<organism evidence="12 13">
    <name type="scientific">Orchesella cincta</name>
    <name type="common">Springtail</name>
    <name type="synonym">Podura cincta</name>
    <dbReference type="NCBI Taxonomy" id="48709"/>
    <lineage>
        <taxon>Eukaryota</taxon>
        <taxon>Metazoa</taxon>
        <taxon>Ecdysozoa</taxon>
        <taxon>Arthropoda</taxon>
        <taxon>Hexapoda</taxon>
        <taxon>Collembola</taxon>
        <taxon>Entomobryomorpha</taxon>
        <taxon>Entomobryoidea</taxon>
        <taxon>Orchesellidae</taxon>
        <taxon>Orchesellinae</taxon>
        <taxon>Orchesella</taxon>
    </lineage>
</organism>
<dbReference type="Gene3D" id="3.40.309.10">
    <property type="entry name" value="Aldehyde Dehydrogenase, Chain A, domain 2"/>
    <property type="match status" value="1"/>
</dbReference>
<keyword evidence="3 8" id="KW-0560">Oxidoreductase</keyword>
<evidence type="ECO:0000256" key="5">
    <source>
        <dbReference type="ARBA" id="ARBA00023062"/>
    </source>
</evidence>
<dbReference type="Pfam" id="PF00171">
    <property type="entry name" value="Aldedh"/>
    <property type="match status" value="1"/>
</dbReference>
<dbReference type="OrthoDB" id="5322683at2759"/>
<dbReference type="InterPro" id="IPR016161">
    <property type="entry name" value="Ald_DH/histidinol_DH"/>
</dbReference>
<protein>
    <recommendedName>
        <fullName evidence="9 10">Multifunctional fusion protein</fullName>
    </recommendedName>
    <domain>
        <recommendedName>
            <fullName evidence="10">Delta-1-pyrroline-5-carboxylate dehydrogenase</fullName>
            <shortName evidence="10">P5C dehydrogenase</shortName>
        </recommendedName>
        <alternativeName>
            <fullName evidence="9">L-glutamate gamma-semialdehyde dehydrogenase</fullName>
        </alternativeName>
    </domain>
    <domain>
        <recommendedName>
            <fullName evidence="9">L-glutamate gamma-semialdehyde dehydrogenase</fullName>
            <ecNumber evidence="9">1.2.1.88</ecNumber>
        </recommendedName>
    </domain>
</protein>
<dbReference type="EMBL" id="LJIJ01000046">
    <property type="protein sequence ID" value="ODN04345.1"/>
    <property type="molecule type" value="Genomic_DNA"/>
</dbReference>
<comment type="similarity">
    <text evidence="2 8">Belongs to the aldehyde dehydrogenase family.</text>
</comment>
<keyword evidence="5 9" id="KW-0642">Proline metabolism</keyword>
<evidence type="ECO:0000256" key="9">
    <source>
        <dbReference type="RuleBase" id="RU366016"/>
    </source>
</evidence>
<dbReference type="EC" id="1.2.1.88" evidence="9"/>
<dbReference type="Gene3D" id="3.40.605.10">
    <property type="entry name" value="Aldehyde Dehydrogenase, Chain A, domain 1"/>
    <property type="match status" value="1"/>
</dbReference>
<keyword evidence="13" id="KW-1185">Reference proteome</keyword>
<dbReference type="NCBIfam" id="TIGR01236">
    <property type="entry name" value="D1pyr5carbox1"/>
    <property type="match status" value="1"/>
</dbReference>
<dbReference type="InterPro" id="IPR050485">
    <property type="entry name" value="Proline_metab_enzyme"/>
</dbReference>
<dbReference type="CDD" id="cd07123">
    <property type="entry name" value="ALDH_F4-17_P5CDH"/>
    <property type="match status" value="1"/>
</dbReference>
<keyword evidence="4 9" id="KW-0520">NAD</keyword>
<dbReference type="InterPro" id="IPR015590">
    <property type="entry name" value="Aldehyde_DH_dom"/>
</dbReference>
<dbReference type="InterPro" id="IPR016163">
    <property type="entry name" value="Ald_DH_C"/>
</dbReference>
<evidence type="ECO:0000256" key="7">
    <source>
        <dbReference type="PROSITE-ProRule" id="PRU10007"/>
    </source>
</evidence>
<dbReference type="FunFam" id="3.40.309.10:FF:000005">
    <property type="entry name" value="1-pyrroline-5-carboxylate dehydrogenase 1"/>
    <property type="match status" value="1"/>
</dbReference>
<dbReference type="SUPFAM" id="SSF53720">
    <property type="entry name" value="ALDH-like"/>
    <property type="match status" value="1"/>
</dbReference>
<evidence type="ECO:0000313" key="13">
    <source>
        <dbReference type="Proteomes" id="UP000094527"/>
    </source>
</evidence>
<sequence length="573" mass="63385">MMRLGLTRVKSFPSIQHIQRRNVQQLGVKSVVNTSKFTDFKIANEPVLSYTNGSKERKDLEAALAEYSNNCVEVPIVIGGKEYKTDRVVYQPMPHNHQKKVAKFYYATPELVNLSIKTSVEAQKQWDNVPFDQKFSMWLKAADLMAGVYRQKLNATTMLGQAKTVIQAEIDAAAELIDFMRFNAYFAKEVLKYQPISETPKVFKNFLKYRGLEGFVAAVSPFNFTAIGGNLAYTPALMGNSVLWKPSDTALLSNYTIFQIMNEVGVPPGVVNFVPADGPVFGDAITASPHLAGINFTGSVPTFARLWGQVGSKLSTYKNFPRLVGECGGKNFHFVHPSADVQSVIMATIRSAYEFCGQKCSACSRMYVPQSLWSQVKEGIAENIKKLKIGPVEDFSVFTSAVIDDKAFKRISGYIDHAKANLSIVQGGDYDSSVGYYVQPTFVESKNPLDKIMTEEIFGPVLSAYVYPDGEVDKTMKLLDSSTSYSLTGAVFATDEAFLTKAQDVLKYSAGNFYINDRSTGSVVGQQPFGGARLSGTNDKAGGPNYVLKWSSPLTVKETYVKTTEWKYPYMEG</sequence>
<dbReference type="InterPro" id="IPR005931">
    <property type="entry name" value="P5CDH/ALDH4A1"/>
</dbReference>
<evidence type="ECO:0000256" key="10">
    <source>
        <dbReference type="RuleBase" id="RU366030"/>
    </source>
</evidence>
<dbReference type="InterPro" id="IPR016162">
    <property type="entry name" value="Ald_DH_N"/>
</dbReference>
<dbReference type="GO" id="GO:0010133">
    <property type="term" value="P:L-proline catabolic process to L-glutamate"/>
    <property type="evidence" value="ECO:0007669"/>
    <property type="project" value="UniProtKB-UniRule"/>
</dbReference>
<gene>
    <name evidence="12" type="ORF">Ocin01_02335</name>
</gene>
<proteinExistence type="inferred from homology"/>
<dbReference type="FunFam" id="3.40.605.10:FF:000006">
    <property type="entry name" value="1-pyrroline-5-carboxylate dehydrogenase"/>
    <property type="match status" value="1"/>
</dbReference>
<comment type="catalytic activity">
    <reaction evidence="6 9">
        <text>L-glutamate 5-semialdehyde + NAD(+) + H2O = L-glutamate + NADH + 2 H(+)</text>
        <dbReference type="Rhea" id="RHEA:30235"/>
        <dbReference type="ChEBI" id="CHEBI:15377"/>
        <dbReference type="ChEBI" id="CHEBI:15378"/>
        <dbReference type="ChEBI" id="CHEBI:29985"/>
        <dbReference type="ChEBI" id="CHEBI:57540"/>
        <dbReference type="ChEBI" id="CHEBI:57945"/>
        <dbReference type="ChEBI" id="CHEBI:58066"/>
        <dbReference type="EC" id="1.2.1.88"/>
    </reaction>
</comment>
<dbReference type="PANTHER" id="PTHR42862:SF1">
    <property type="entry name" value="DELTA-1-PYRROLINE-5-CARBOXYLATE DEHYDROGENASE 2, ISOFORM A-RELATED"/>
    <property type="match status" value="1"/>
</dbReference>
<reference evidence="12 13" key="1">
    <citation type="journal article" date="2016" name="Genome Biol. Evol.">
        <title>Gene Family Evolution Reflects Adaptation to Soil Environmental Stressors in the Genome of the Collembolan Orchesella cincta.</title>
        <authorList>
            <person name="Faddeeva-Vakhrusheva A."/>
            <person name="Derks M.F."/>
            <person name="Anvar S.Y."/>
            <person name="Agamennone V."/>
            <person name="Suring W."/>
            <person name="Smit S."/>
            <person name="van Straalen N.M."/>
            <person name="Roelofs D."/>
        </authorList>
    </citation>
    <scope>NUCLEOTIDE SEQUENCE [LARGE SCALE GENOMIC DNA]</scope>
    <source>
        <tissue evidence="12">Mixed pool</tissue>
    </source>
</reference>